<keyword evidence="6 7" id="KW-0472">Membrane</keyword>
<sequence length="335" mass="33761">MVPRTSGPTTGRRPGMAPAALLLLGVCVVMLIGREVWAVAVGDDVRLATWATLCAAVVLQALPFLALGVLVAAVVSALVPGRVLRRTLGGRSWVAVPVATGAGVALPGCECGSVPVAARLMSRGVRPPAAVAFMLSSPAINPVVLVATAVAFPGRPGMVLARLVASATLALVVGLVWTRVGRSTADVPVPQADDETAEDHGPSRGREVLLTARHDLLQAGGFLVVGAAISATLTMAIPPEWTQATAGVPVLSVVVLGLLAVLLAVCSEADAFIASGLTAFSPTAQLAFMVVGPAVDVKLISLHAGTFGPGFAARLAPLTFVVAIAVALVVGAVML</sequence>
<feature type="transmembrane region" description="Helical" evidence="7">
    <location>
        <begin position="216"/>
        <end position="238"/>
    </location>
</feature>
<evidence type="ECO:0000256" key="1">
    <source>
        <dbReference type="ARBA" id="ARBA00004651"/>
    </source>
</evidence>
<comment type="caution">
    <text evidence="8">The sequence shown here is derived from an EMBL/GenBank/DDBJ whole genome shotgun (WGS) entry which is preliminary data.</text>
</comment>
<dbReference type="InterPro" id="IPR052923">
    <property type="entry name" value="UPF0718"/>
</dbReference>
<dbReference type="Proteomes" id="UP001595947">
    <property type="component" value="Unassembled WGS sequence"/>
</dbReference>
<feature type="transmembrane region" description="Helical" evidence="7">
    <location>
        <begin position="272"/>
        <end position="295"/>
    </location>
</feature>
<accession>A0ABV9YSN9</accession>
<dbReference type="PANTHER" id="PTHR34184:SF4">
    <property type="entry name" value="UPF0718 PROTEIN YCGR"/>
    <property type="match status" value="1"/>
</dbReference>
<feature type="transmembrane region" description="Helical" evidence="7">
    <location>
        <begin position="244"/>
        <end position="265"/>
    </location>
</feature>
<evidence type="ECO:0000256" key="5">
    <source>
        <dbReference type="ARBA" id="ARBA00022989"/>
    </source>
</evidence>
<feature type="transmembrane region" description="Helical" evidence="7">
    <location>
        <begin position="315"/>
        <end position="334"/>
    </location>
</feature>
<gene>
    <name evidence="8" type="ORF">ACFPBZ_21840</name>
</gene>
<feature type="transmembrane region" description="Helical" evidence="7">
    <location>
        <begin position="158"/>
        <end position="177"/>
    </location>
</feature>
<protein>
    <submittedName>
        <fullName evidence="8">Permease</fullName>
    </submittedName>
</protein>
<dbReference type="Pfam" id="PF03773">
    <property type="entry name" value="ArsP_1"/>
    <property type="match status" value="1"/>
</dbReference>
<keyword evidence="4 7" id="KW-0812">Transmembrane</keyword>
<proteinExistence type="inferred from homology"/>
<keyword evidence="3" id="KW-1003">Cell membrane</keyword>
<evidence type="ECO:0000256" key="7">
    <source>
        <dbReference type="SAM" id="Phobius"/>
    </source>
</evidence>
<comment type="similarity">
    <text evidence="2">Belongs to the UPF0718 family.</text>
</comment>
<keyword evidence="5 7" id="KW-1133">Transmembrane helix</keyword>
<dbReference type="EMBL" id="JBHSIV010000027">
    <property type="protein sequence ID" value="MFC5064881.1"/>
    <property type="molecule type" value="Genomic_DNA"/>
</dbReference>
<dbReference type="InterPro" id="IPR005524">
    <property type="entry name" value="DUF318"/>
</dbReference>
<evidence type="ECO:0000256" key="4">
    <source>
        <dbReference type="ARBA" id="ARBA00022692"/>
    </source>
</evidence>
<name>A0ABV9YSN9_9PSEU</name>
<evidence type="ECO:0000256" key="2">
    <source>
        <dbReference type="ARBA" id="ARBA00006386"/>
    </source>
</evidence>
<evidence type="ECO:0000313" key="9">
    <source>
        <dbReference type="Proteomes" id="UP001595947"/>
    </source>
</evidence>
<evidence type="ECO:0000313" key="8">
    <source>
        <dbReference type="EMBL" id="MFC5064881.1"/>
    </source>
</evidence>
<keyword evidence="9" id="KW-1185">Reference proteome</keyword>
<feature type="transmembrane region" description="Helical" evidence="7">
    <location>
        <begin position="48"/>
        <end position="79"/>
    </location>
</feature>
<evidence type="ECO:0000256" key="6">
    <source>
        <dbReference type="ARBA" id="ARBA00023136"/>
    </source>
</evidence>
<evidence type="ECO:0000256" key="3">
    <source>
        <dbReference type="ARBA" id="ARBA00022475"/>
    </source>
</evidence>
<dbReference type="PANTHER" id="PTHR34184">
    <property type="entry name" value="UPF0718 PROTEIN YCGR"/>
    <property type="match status" value="1"/>
</dbReference>
<reference evidence="9" key="1">
    <citation type="journal article" date="2019" name="Int. J. Syst. Evol. Microbiol.">
        <title>The Global Catalogue of Microorganisms (GCM) 10K type strain sequencing project: providing services to taxonomists for standard genome sequencing and annotation.</title>
        <authorList>
            <consortium name="The Broad Institute Genomics Platform"/>
            <consortium name="The Broad Institute Genome Sequencing Center for Infectious Disease"/>
            <person name="Wu L."/>
            <person name="Ma J."/>
        </authorList>
    </citation>
    <scope>NUCLEOTIDE SEQUENCE [LARGE SCALE GENOMIC DNA]</scope>
    <source>
        <strain evidence="9">CGMCC 4.7093</strain>
    </source>
</reference>
<comment type="subcellular location">
    <subcellularLocation>
        <location evidence="1">Cell membrane</location>
        <topology evidence="1">Multi-pass membrane protein</topology>
    </subcellularLocation>
</comment>
<dbReference type="RefSeq" id="WP_378038224.1">
    <property type="nucleotide sequence ID" value="NZ_JBHSIV010000027.1"/>
</dbReference>
<organism evidence="8 9">
    <name type="scientific">Actinomycetospora atypica</name>
    <dbReference type="NCBI Taxonomy" id="1290095"/>
    <lineage>
        <taxon>Bacteria</taxon>
        <taxon>Bacillati</taxon>
        <taxon>Actinomycetota</taxon>
        <taxon>Actinomycetes</taxon>
        <taxon>Pseudonocardiales</taxon>
        <taxon>Pseudonocardiaceae</taxon>
        <taxon>Actinomycetospora</taxon>
    </lineage>
</organism>
<feature type="transmembrane region" description="Helical" evidence="7">
    <location>
        <begin position="129"/>
        <end position="152"/>
    </location>
</feature>